<dbReference type="PANTHER" id="PTHR10458:SF22">
    <property type="entry name" value="PEPTIDE DEFORMYLASE"/>
    <property type="match status" value="1"/>
</dbReference>
<dbReference type="AlphaFoldDB" id="F8UHT8"/>
<dbReference type="InterPro" id="IPR023635">
    <property type="entry name" value="Peptide_deformylase"/>
</dbReference>
<dbReference type="Gene3D" id="3.90.45.10">
    <property type="entry name" value="Peptide deformylase"/>
    <property type="match status" value="1"/>
</dbReference>
<dbReference type="EMBL" id="JF805233">
    <property type="protein sequence ID" value="AEI30595.1"/>
    <property type="molecule type" value="Genomic_DNA"/>
</dbReference>
<proteinExistence type="inferred from homology"/>
<comment type="similarity">
    <text evidence="1">Belongs to the polypeptide deformylase family.</text>
</comment>
<evidence type="ECO:0000313" key="2">
    <source>
        <dbReference type="EMBL" id="AEI30595.1"/>
    </source>
</evidence>
<dbReference type="InterPro" id="IPR036821">
    <property type="entry name" value="Peptide_deformylase_sf"/>
</dbReference>
<protein>
    <submittedName>
        <fullName evidence="2">Peptide deformylase</fullName>
    </submittedName>
</protein>
<dbReference type="PRINTS" id="PR01576">
    <property type="entry name" value="PDEFORMYLASE"/>
</dbReference>
<gene>
    <name evidence="2" type="ORF">LDC_03209</name>
</gene>
<dbReference type="SUPFAM" id="SSF56420">
    <property type="entry name" value="Peptide deformylase"/>
    <property type="match status" value="1"/>
</dbReference>
<name>F8UHT8_9ZZZZ</name>
<sequence length="155" mass="17436">MEALEIKKYPDSVLRKKSLEIKEITDKETKLFEEMLFTMRHYSGIGLAGPQIGIAKNLIVADIGEGAIKLANPRILKTKGADQLEEGCLSIPGVTVNIERPYEIIVSGLNENNQLIEIKTKGLLARVLQHEIDHLRGRLIIDYLNLLDKFKLKCV</sequence>
<dbReference type="GO" id="GO:0042586">
    <property type="term" value="F:peptide deformylase activity"/>
    <property type="evidence" value="ECO:0007669"/>
    <property type="project" value="InterPro"/>
</dbReference>
<dbReference type="CDD" id="cd00487">
    <property type="entry name" value="Pep_deformylase"/>
    <property type="match status" value="1"/>
</dbReference>
<dbReference type="HAMAP" id="MF_00163">
    <property type="entry name" value="Pep_deformylase"/>
    <property type="match status" value="1"/>
</dbReference>
<dbReference type="PANTHER" id="PTHR10458">
    <property type="entry name" value="PEPTIDE DEFORMYLASE"/>
    <property type="match status" value="1"/>
</dbReference>
<accession>F8UHT8</accession>
<dbReference type="NCBIfam" id="NF001159">
    <property type="entry name" value="PRK00150.1-3"/>
    <property type="match status" value="1"/>
</dbReference>
<dbReference type="NCBIfam" id="TIGR00079">
    <property type="entry name" value="pept_deformyl"/>
    <property type="match status" value="1"/>
</dbReference>
<organism evidence="2">
    <name type="scientific">uncultured microorganism</name>
    <dbReference type="NCBI Taxonomy" id="358574"/>
    <lineage>
        <taxon>unclassified sequences</taxon>
        <taxon>environmental samples</taxon>
    </lineage>
</organism>
<evidence type="ECO:0000256" key="1">
    <source>
        <dbReference type="ARBA" id="ARBA00010759"/>
    </source>
</evidence>
<dbReference type="Pfam" id="PF01327">
    <property type="entry name" value="Pep_deformylase"/>
    <property type="match status" value="1"/>
</dbReference>
<reference evidence="2" key="1">
    <citation type="submission" date="2011-04" db="EMBL/GenBank/DDBJ databases">
        <title>Taxonomic and functional metagenomic profiling of the microbial community in the anoxic sediment of a brackish shallow lake (Laguna de Carrizo Central Spain).</title>
        <authorList>
            <consortium name="CONSOLIDER consortium CSD2007-00005"/>
            <person name="Guazzaroni M.-E."/>
            <person name="Richter M."/>
            <person name="Garcia-Salamanca A."/>
            <person name="Yarza P."/>
            <person name="Ferrer M."/>
        </authorList>
    </citation>
    <scope>NUCLEOTIDE SEQUENCE</scope>
</reference>
<dbReference type="PIRSF" id="PIRSF004749">
    <property type="entry name" value="Pep_def"/>
    <property type="match status" value="1"/>
</dbReference>